<dbReference type="AlphaFoldDB" id="A0A511AC65"/>
<gene>
    <name evidence="7" type="ORF">MAE01_07720</name>
</gene>
<proteinExistence type="predicted"/>
<keyword evidence="8" id="KW-1185">Reference proteome</keyword>
<evidence type="ECO:0000313" key="8">
    <source>
        <dbReference type="Proteomes" id="UP000321225"/>
    </source>
</evidence>
<evidence type="ECO:0000256" key="3">
    <source>
        <dbReference type="ARBA" id="ARBA00022729"/>
    </source>
</evidence>
<dbReference type="Proteomes" id="UP000321225">
    <property type="component" value="Unassembled WGS sequence"/>
</dbReference>
<keyword evidence="5" id="KW-0472">Membrane</keyword>
<keyword evidence="2" id="KW-0964">Secreted</keyword>
<name>A0A511AC65_9MICO</name>
<reference evidence="7 8" key="1">
    <citation type="submission" date="2019-07" db="EMBL/GenBank/DDBJ databases">
        <title>Whole genome shotgun sequence of Microbacterium aerolatum NBRC 103071.</title>
        <authorList>
            <person name="Hosoyama A."/>
            <person name="Uohara A."/>
            <person name="Ohji S."/>
            <person name="Ichikawa N."/>
        </authorList>
    </citation>
    <scope>NUCLEOTIDE SEQUENCE [LARGE SCALE GENOMIC DNA]</scope>
    <source>
        <strain evidence="7 8">NBRC 103071</strain>
    </source>
</reference>
<protein>
    <recommendedName>
        <fullName evidence="6">Gram-positive cocci surface proteins LPxTG domain-containing protein</fullName>
    </recommendedName>
</protein>
<evidence type="ECO:0000256" key="4">
    <source>
        <dbReference type="ARBA" id="ARBA00023088"/>
    </source>
</evidence>
<keyword evidence="5" id="KW-1133">Transmembrane helix</keyword>
<accession>A0A511AC65</accession>
<dbReference type="InterPro" id="IPR019931">
    <property type="entry name" value="LPXTG_anchor"/>
</dbReference>
<dbReference type="EMBL" id="BJUW01000003">
    <property type="protein sequence ID" value="GEK85596.1"/>
    <property type="molecule type" value="Genomic_DNA"/>
</dbReference>
<feature type="domain" description="Gram-positive cocci surface proteins LPxTG" evidence="6">
    <location>
        <begin position="46"/>
        <end position="79"/>
    </location>
</feature>
<keyword evidence="1" id="KW-0134">Cell wall</keyword>
<evidence type="ECO:0000259" key="6">
    <source>
        <dbReference type="PROSITE" id="PS50847"/>
    </source>
</evidence>
<feature type="transmembrane region" description="Helical" evidence="5">
    <location>
        <begin position="56"/>
        <end position="74"/>
    </location>
</feature>
<evidence type="ECO:0000256" key="2">
    <source>
        <dbReference type="ARBA" id="ARBA00022525"/>
    </source>
</evidence>
<comment type="caution">
    <text evidence="7">The sequence shown here is derived from an EMBL/GenBank/DDBJ whole genome shotgun (WGS) entry which is preliminary data.</text>
</comment>
<dbReference type="NCBIfam" id="TIGR01167">
    <property type="entry name" value="LPXTG_anchor"/>
    <property type="match status" value="1"/>
</dbReference>
<keyword evidence="4" id="KW-0572">Peptidoglycan-anchor</keyword>
<dbReference type="PROSITE" id="PS50847">
    <property type="entry name" value="GRAM_POS_ANCHORING"/>
    <property type="match status" value="1"/>
</dbReference>
<evidence type="ECO:0000313" key="7">
    <source>
        <dbReference type="EMBL" id="GEK85596.1"/>
    </source>
</evidence>
<sequence length="79" mass="7814">MSFAWTIPADTEVGTHTVTLTGAQSGAVTISFEVTGAAVSGGDASLASTGADSMPALSLGALLLLLGLGVALVARRRRV</sequence>
<keyword evidence="3" id="KW-0732">Signal</keyword>
<evidence type="ECO:0000256" key="1">
    <source>
        <dbReference type="ARBA" id="ARBA00022512"/>
    </source>
</evidence>
<organism evidence="7 8">
    <name type="scientific">Microbacterium aerolatum</name>
    <dbReference type="NCBI Taxonomy" id="153731"/>
    <lineage>
        <taxon>Bacteria</taxon>
        <taxon>Bacillati</taxon>
        <taxon>Actinomycetota</taxon>
        <taxon>Actinomycetes</taxon>
        <taxon>Micrococcales</taxon>
        <taxon>Microbacteriaceae</taxon>
        <taxon>Microbacterium</taxon>
    </lineage>
</organism>
<keyword evidence="5" id="KW-0812">Transmembrane</keyword>
<evidence type="ECO:0000256" key="5">
    <source>
        <dbReference type="SAM" id="Phobius"/>
    </source>
</evidence>